<keyword evidence="3" id="KW-1185">Reference proteome</keyword>
<accession>A0A8J3E0R9</accession>
<feature type="region of interest" description="Disordered" evidence="1">
    <location>
        <begin position="112"/>
        <end position="164"/>
    </location>
</feature>
<comment type="caution">
    <text evidence="2">The sequence shown here is derived from an EMBL/GenBank/DDBJ whole genome shotgun (WGS) entry which is preliminary data.</text>
</comment>
<reference evidence="2" key="2">
    <citation type="submission" date="2020-09" db="EMBL/GenBank/DDBJ databases">
        <authorList>
            <person name="Sun Q."/>
            <person name="Sedlacek I."/>
        </authorList>
    </citation>
    <scope>NUCLEOTIDE SEQUENCE</scope>
    <source>
        <strain evidence="2">CCM 7684</strain>
    </source>
</reference>
<sequence length="164" mass="17659">MSKLAQETCEQQRACQKIFSLACVQSPIAPEGWPGRSSSEATQVDDAAIVRAHCDLEPARTTPGTIDEEASAAIYPSDVPKAAIAQDLLTLTARDRAAIAEVGSDIDVYRDGMSGRRRRYGDSEAEGQTKAGQQKMPHRHAFPDITAKKAPRRPCDGYASGAEN</sequence>
<reference evidence="2" key="1">
    <citation type="journal article" date="2014" name="Int. J. Syst. Evol. Microbiol.">
        <title>Complete genome sequence of Corynebacterium casei LMG S-19264T (=DSM 44701T), isolated from a smear-ripened cheese.</title>
        <authorList>
            <consortium name="US DOE Joint Genome Institute (JGI-PGF)"/>
            <person name="Walter F."/>
            <person name="Albersmeier A."/>
            <person name="Kalinowski J."/>
            <person name="Ruckert C."/>
        </authorList>
    </citation>
    <scope>NUCLEOTIDE SEQUENCE</scope>
    <source>
        <strain evidence="2">CCM 7684</strain>
    </source>
</reference>
<dbReference type="EMBL" id="BMCP01000010">
    <property type="protein sequence ID" value="GGE55321.1"/>
    <property type="molecule type" value="Genomic_DNA"/>
</dbReference>
<dbReference type="AlphaFoldDB" id="A0A8J3E0R9"/>
<organism evidence="2 3">
    <name type="scientific">Agaricicola taiwanensis</name>
    <dbReference type="NCBI Taxonomy" id="591372"/>
    <lineage>
        <taxon>Bacteria</taxon>
        <taxon>Pseudomonadati</taxon>
        <taxon>Pseudomonadota</taxon>
        <taxon>Alphaproteobacteria</taxon>
        <taxon>Rhodobacterales</taxon>
        <taxon>Paracoccaceae</taxon>
        <taxon>Agaricicola</taxon>
    </lineage>
</organism>
<evidence type="ECO:0000313" key="3">
    <source>
        <dbReference type="Proteomes" id="UP000602745"/>
    </source>
</evidence>
<name>A0A8J3E0R9_9RHOB</name>
<proteinExistence type="predicted"/>
<protein>
    <submittedName>
        <fullName evidence="2">Uncharacterized protein</fullName>
    </submittedName>
</protein>
<evidence type="ECO:0000313" key="2">
    <source>
        <dbReference type="EMBL" id="GGE55321.1"/>
    </source>
</evidence>
<dbReference type="Proteomes" id="UP000602745">
    <property type="component" value="Unassembled WGS sequence"/>
</dbReference>
<gene>
    <name evidence="2" type="ORF">GCM10007276_35430</name>
</gene>
<dbReference type="RefSeq" id="WP_188411201.1">
    <property type="nucleotide sequence ID" value="NZ_BMCP01000010.1"/>
</dbReference>
<evidence type="ECO:0000256" key="1">
    <source>
        <dbReference type="SAM" id="MobiDB-lite"/>
    </source>
</evidence>